<protein>
    <submittedName>
        <fullName evidence="2">Uncharacterized protein</fullName>
    </submittedName>
</protein>
<name>A0A2T4B3F8_9HYPO</name>
<feature type="compositionally biased region" description="Polar residues" evidence="1">
    <location>
        <begin position="31"/>
        <end position="47"/>
    </location>
</feature>
<organism evidence="2 3">
    <name type="scientific">Trichoderma citrinoviride</name>
    <dbReference type="NCBI Taxonomy" id="58853"/>
    <lineage>
        <taxon>Eukaryota</taxon>
        <taxon>Fungi</taxon>
        <taxon>Dikarya</taxon>
        <taxon>Ascomycota</taxon>
        <taxon>Pezizomycotina</taxon>
        <taxon>Sordariomycetes</taxon>
        <taxon>Hypocreomycetidae</taxon>
        <taxon>Hypocreales</taxon>
        <taxon>Hypocreaceae</taxon>
        <taxon>Trichoderma</taxon>
    </lineage>
</organism>
<evidence type="ECO:0000313" key="3">
    <source>
        <dbReference type="Proteomes" id="UP000241546"/>
    </source>
</evidence>
<proteinExistence type="predicted"/>
<dbReference type="AlphaFoldDB" id="A0A2T4B3F8"/>
<accession>A0A2T4B3F8</accession>
<dbReference type="Proteomes" id="UP000241546">
    <property type="component" value="Unassembled WGS sequence"/>
</dbReference>
<evidence type="ECO:0000256" key="1">
    <source>
        <dbReference type="SAM" id="MobiDB-lite"/>
    </source>
</evidence>
<gene>
    <name evidence="2" type="ORF">BBK36DRAFT_6990</name>
</gene>
<reference evidence="3" key="1">
    <citation type="submission" date="2016-07" db="EMBL/GenBank/DDBJ databases">
        <title>Multiple horizontal gene transfer events from other fungi enriched the ability of initially mycotrophic Trichoderma (Ascomycota) to feed on dead plant biomass.</title>
        <authorList>
            <consortium name="DOE Joint Genome Institute"/>
            <person name="Atanasova L."/>
            <person name="Chenthamara K."/>
            <person name="Zhang J."/>
            <person name="Grujic M."/>
            <person name="Henrissat B."/>
            <person name="Kuo A."/>
            <person name="Aerts A."/>
            <person name="Salamov A."/>
            <person name="Lipzen A."/>
            <person name="Labutti K."/>
            <person name="Barry K."/>
            <person name="Miao Y."/>
            <person name="Rahimi M.J."/>
            <person name="Shen Q."/>
            <person name="Grigoriev I.V."/>
            <person name="Kubicek C.P."/>
            <person name="Druzhinina I.S."/>
        </authorList>
    </citation>
    <scope>NUCLEOTIDE SEQUENCE [LARGE SCALE GENOMIC DNA]</scope>
    <source>
        <strain evidence="3">TUCIM 6016</strain>
    </source>
</reference>
<evidence type="ECO:0000313" key="2">
    <source>
        <dbReference type="EMBL" id="PTB63758.1"/>
    </source>
</evidence>
<dbReference type="RefSeq" id="XP_024747078.1">
    <property type="nucleotide sequence ID" value="XM_024898533.1"/>
</dbReference>
<feature type="compositionally biased region" description="Basic and acidic residues" evidence="1">
    <location>
        <begin position="20"/>
        <end position="30"/>
    </location>
</feature>
<dbReference type="GeneID" id="36606651"/>
<feature type="region of interest" description="Disordered" evidence="1">
    <location>
        <begin position="1"/>
        <end position="69"/>
    </location>
</feature>
<dbReference type="OrthoDB" id="4898205at2759"/>
<dbReference type="EMBL" id="KZ680218">
    <property type="protein sequence ID" value="PTB63758.1"/>
    <property type="molecule type" value="Genomic_DNA"/>
</dbReference>
<sequence length="99" mass="10545">MPTSSTGAVYDGSNAGTGGSDKRRAPRDADTQTTVRVPNDPSYNINRFLQGGGERPPPGLRQTQSETEAKQRMQELLHAFGAQFDHGGSSAQTVPKGDE</sequence>
<keyword evidence="3" id="KW-1185">Reference proteome</keyword>